<evidence type="ECO:0000256" key="10">
    <source>
        <dbReference type="SAM" id="Phobius"/>
    </source>
</evidence>
<feature type="domain" description="Signal transduction histidine kinase subgroup 3 dimerisation and phosphoacceptor" evidence="11">
    <location>
        <begin position="177"/>
        <end position="242"/>
    </location>
</feature>
<keyword evidence="13" id="KW-1185">Reference proteome</keyword>
<dbReference type="InterPro" id="IPR036890">
    <property type="entry name" value="HATPase_C_sf"/>
</dbReference>
<dbReference type="Gene3D" id="3.30.565.10">
    <property type="entry name" value="Histidine kinase-like ATPase, C-terminal domain"/>
    <property type="match status" value="1"/>
</dbReference>
<comment type="catalytic activity">
    <reaction evidence="1">
        <text>ATP + protein L-histidine = ADP + protein N-phospho-L-histidine.</text>
        <dbReference type="EC" id="2.7.13.3"/>
    </reaction>
</comment>
<evidence type="ECO:0000256" key="6">
    <source>
        <dbReference type="ARBA" id="ARBA00022777"/>
    </source>
</evidence>
<dbReference type="CDD" id="cd16917">
    <property type="entry name" value="HATPase_UhpB-NarQ-NarX-like"/>
    <property type="match status" value="1"/>
</dbReference>
<evidence type="ECO:0000313" key="12">
    <source>
        <dbReference type="EMBL" id="UNM12615.1"/>
    </source>
</evidence>
<sequence length="393" mass="41627">MTERRGWSERQKDALVTGVVMLVAFGDSWVKAPNGLLTGQSTAVVASVSLLVSALLWWRRRAPGMVAAAIMVGYVIAFTPAALAVAMYTVGEHYRRNMRALVLFGAAGCLAGVLCLLAGAPGLDVRYTAFALALILGPLVVGYAVAIRRDLVTEAQGRAESIERERNLLIERAKVGERARIARELQDIVAHRVGNIVLTASALRIGQQAKDPALGDAAELIKGEGHQALEELREVLGVLTPGRKGDLDFSTAPQPDISQLGKLVDRAERHGHSVELRIDGHPETVPAQVQRAIHRIVQEGLSNVAKYAPGAQVEVLVDCRLDGVEVQVTNGPPTVNGDERPSPSGGNGLIGIGERVQLLDGTFSAGPYGGGYRLDAFIPHRGPDAVTAGPPAG</sequence>
<evidence type="ECO:0000259" key="11">
    <source>
        <dbReference type="Pfam" id="PF07730"/>
    </source>
</evidence>
<accession>A0ABY3WLT3</accession>
<keyword evidence="10" id="KW-1133">Transmembrane helix</keyword>
<dbReference type="Gene3D" id="1.20.5.1930">
    <property type="match status" value="1"/>
</dbReference>
<evidence type="ECO:0000256" key="3">
    <source>
        <dbReference type="ARBA" id="ARBA00022553"/>
    </source>
</evidence>
<evidence type="ECO:0000313" key="13">
    <source>
        <dbReference type="Proteomes" id="UP000828924"/>
    </source>
</evidence>
<dbReference type="Pfam" id="PF07730">
    <property type="entry name" value="HisKA_3"/>
    <property type="match status" value="1"/>
</dbReference>
<evidence type="ECO:0000256" key="4">
    <source>
        <dbReference type="ARBA" id="ARBA00022679"/>
    </source>
</evidence>
<dbReference type="EMBL" id="CP071872">
    <property type="protein sequence ID" value="UNM12615.1"/>
    <property type="molecule type" value="Genomic_DNA"/>
</dbReference>
<feature type="transmembrane region" description="Helical" evidence="10">
    <location>
        <begin position="65"/>
        <end position="88"/>
    </location>
</feature>
<keyword evidence="10" id="KW-0812">Transmembrane</keyword>
<feature type="transmembrane region" description="Helical" evidence="10">
    <location>
        <begin position="12"/>
        <end position="30"/>
    </location>
</feature>
<dbReference type="RefSeq" id="WP_242331226.1">
    <property type="nucleotide sequence ID" value="NZ_CP071872.1"/>
</dbReference>
<proteinExistence type="predicted"/>
<evidence type="ECO:0000256" key="9">
    <source>
        <dbReference type="SAM" id="MobiDB-lite"/>
    </source>
</evidence>
<feature type="transmembrane region" description="Helical" evidence="10">
    <location>
        <begin position="100"/>
        <end position="120"/>
    </location>
</feature>
<keyword evidence="6" id="KW-0418">Kinase</keyword>
<dbReference type="PANTHER" id="PTHR24421:SF10">
    <property type="entry name" value="NITRATE_NITRITE SENSOR PROTEIN NARQ"/>
    <property type="match status" value="1"/>
</dbReference>
<dbReference type="InterPro" id="IPR050482">
    <property type="entry name" value="Sensor_HK_TwoCompSys"/>
</dbReference>
<organism evidence="12 13">
    <name type="scientific">Streptomyces formicae</name>
    <dbReference type="NCBI Taxonomy" id="1616117"/>
    <lineage>
        <taxon>Bacteria</taxon>
        <taxon>Bacillati</taxon>
        <taxon>Actinomycetota</taxon>
        <taxon>Actinomycetes</taxon>
        <taxon>Kitasatosporales</taxon>
        <taxon>Streptomycetaceae</taxon>
        <taxon>Streptomyces</taxon>
    </lineage>
</organism>
<keyword evidence="4" id="KW-0808">Transferase</keyword>
<keyword evidence="7" id="KW-0067">ATP-binding</keyword>
<dbReference type="InterPro" id="IPR011712">
    <property type="entry name" value="Sig_transdc_His_kin_sub3_dim/P"/>
</dbReference>
<evidence type="ECO:0000256" key="7">
    <source>
        <dbReference type="ARBA" id="ARBA00022840"/>
    </source>
</evidence>
<keyword evidence="10" id="KW-0472">Membrane</keyword>
<dbReference type="EC" id="2.7.13.3" evidence="2"/>
<keyword evidence="3" id="KW-0597">Phosphoprotein</keyword>
<keyword evidence="8" id="KW-0902">Two-component regulatory system</keyword>
<protein>
    <recommendedName>
        <fullName evidence="2">histidine kinase</fullName>
        <ecNumber evidence="2">2.7.13.3</ecNumber>
    </recommendedName>
</protein>
<gene>
    <name evidence="12" type="ORF">J4032_14740</name>
</gene>
<evidence type="ECO:0000256" key="2">
    <source>
        <dbReference type="ARBA" id="ARBA00012438"/>
    </source>
</evidence>
<dbReference type="PANTHER" id="PTHR24421">
    <property type="entry name" value="NITRATE/NITRITE SENSOR PROTEIN NARX-RELATED"/>
    <property type="match status" value="1"/>
</dbReference>
<dbReference type="Proteomes" id="UP000828924">
    <property type="component" value="Chromosome"/>
</dbReference>
<dbReference type="SUPFAM" id="SSF55874">
    <property type="entry name" value="ATPase domain of HSP90 chaperone/DNA topoisomerase II/histidine kinase"/>
    <property type="match status" value="1"/>
</dbReference>
<reference evidence="12 13" key="1">
    <citation type="submission" date="2021-03" db="EMBL/GenBank/DDBJ databases">
        <title>Complete genome of Streptomyces formicae strain 1H-GS9 (DSM 100524).</title>
        <authorList>
            <person name="Atanasov K.E."/>
            <person name="Altabella T."/>
            <person name="Ferrer A."/>
        </authorList>
    </citation>
    <scope>NUCLEOTIDE SEQUENCE [LARGE SCALE GENOMIC DNA]</scope>
    <source>
        <strain evidence="12 13">1H-GS9</strain>
    </source>
</reference>
<feature type="transmembrane region" description="Helical" evidence="10">
    <location>
        <begin position="36"/>
        <end position="58"/>
    </location>
</feature>
<feature type="region of interest" description="Disordered" evidence="9">
    <location>
        <begin position="329"/>
        <end position="350"/>
    </location>
</feature>
<evidence type="ECO:0000256" key="8">
    <source>
        <dbReference type="ARBA" id="ARBA00023012"/>
    </source>
</evidence>
<name>A0ABY3WLT3_9ACTN</name>
<feature type="transmembrane region" description="Helical" evidence="10">
    <location>
        <begin position="127"/>
        <end position="146"/>
    </location>
</feature>
<evidence type="ECO:0000256" key="1">
    <source>
        <dbReference type="ARBA" id="ARBA00000085"/>
    </source>
</evidence>
<keyword evidence="5" id="KW-0547">Nucleotide-binding</keyword>
<evidence type="ECO:0000256" key="5">
    <source>
        <dbReference type="ARBA" id="ARBA00022741"/>
    </source>
</evidence>